<sequence length="372" mass="42081">MDDSEYSEAARAADRARIVVIDAEIHRLQEWIRVLQMEQQSCQQRLDAYKYRVLTLPNEITSEIFLHFIPPYPDCPPLRGLDSPTTLTHICREWRDIALATPMLWRGLSIDEADNRAGVVQTWLDRSGSCPLSITLERGHSRAGARNESFIAALLYCERWQHVQLKLGTEEVALIKGPLPLLETLSLVVVGRFNYRQPTTSFGDFPRLRAVMLNDADHGWLPISQVTSLAVKTVLPSRYISHLCAAVDLRYLSLIECSPPRVPHGQNHIQLPRLEILVLMRCPDVHRILDMLTLTALHTLRVCGKGLGEDLISSLSSFISRSGCKLQQVRRVLDGSQESFRAAFPSVPKIIFNAKHNDWISEESTGYRTAIL</sequence>
<protein>
    <recommendedName>
        <fullName evidence="3">F-box domain-containing protein</fullName>
    </recommendedName>
</protein>
<name>A0AAD7C759_9AGAR</name>
<evidence type="ECO:0008006" key="3">
    <source>
        <dbReference type="Google" id="ProtNLM"/>
    </source>
</evidence>
<dbReference type="EMBL" id="JARKIF010000004">
    <property type="protein sequence ID" value="KAJ7641219.1"/>
    <property type="molecule type" value="Genomic_DNA"/>
</dbReference>
<evidence type="ECO:0000313" key="1">
    <source>
        <dbReference type="EMBL" id="KAJ7641219.1"/>
    </source>
</evidence>
<organism evidence="1 2">
    <name type="scientific">Roridomyces roridus</name>
    <dbReference type="NCBI Taxonomy" id="1738132"/>
    <lineage>
        <taxon>Eukaryota</taxon>
        <taxon>Fungi</taxon>
        <taxon>Dikarya</taxon>
        <taxon>Basidiomycota</taxon>
        <taxon>Agaricomycotina</taxon>
        <taxon>Agaricomycetes</taxon>
        <taxon>Agaricomycetidae</taxon>
        <taxon>Agaricales</taxon>
        <taxon>Marasmiineae</taxon>
        <taxon>Mycenaceae</taxon>
        <taxon>Roridomyces</taxon>
    </lineage>
</organism>
<keyword evidence="2" id="KW-1185">Reference proteome</keyword>
<proteinExistence type="predicted"/>
<accession>A0AAD7C759</accession>
<comment type="caution">
    <text evidence="1">The sequence shown here is derived from an EMBL/GenBank/DDBJ whole genome shotgun (WGS) entry which is preliminary data.</text>
</comment>
<dbReference type="SUPFAM" id="SSF52047">
    <property type="entry name" value="RNI-like"/>
    <property type="match status" value="1"/>
</dbReference>
<gene>
    <name evidence="1" type="ORF">FB45DRAFT_899692</name>
</gene>
<reference evidence="1" key="1">
    <citation type="submission" date="2023-03" db="EMBL/GenBank/DDBJ databases">
        <title>Massive genome expansion in bonnet fungi (Mycena s.s.) driven by repeated elements and novel gene families across ecological guilds.</title>
        <authorList>
            <consortium name="Lawrence Berkeley National Laboratory"/>
            <person name="Harder C.B."/>
            <person name="Miyauchi S."/>
            <person name="Viragh M."/>
            <person name="Kuo A."/>
            <person name="Thoen E."/>
            <person name="Andreopoulos B."/>
            <person name="Lu D."/>
            <person name="Skrede I."/>
            <person name="Drula E."/>
            <person name="Henrissat B."/>
            <person name="Morin E."/>
            <person name="Kohler A."/>
            <person name="Barry K."/>
            <person name="LaButti K."/>
            <person name="Morin E."/>
            <person name="Salamov A."/>
            <person name="Lipzen A."/>
            <person name="Mereny Z."/>
            <person name="Hegedus B."/>
            <person name="Baldrian P."/>
            <person name="Stursova M."/>
            <person name="Weitz H."/>
            <person name="Taylor A."/>
            <person name="Grigoriev I.V."/>
            <person name="Nagy L.G."/>
            <person name="Martin F."/>
            <person name="Kauserud H."/>
        </authorList>
    </citation>
    <scope>NUCLEOTIDE SEQUENCE</scope>
    <source>
        <strain evidence="1">9284</strain>
    </source>
</reference>
<dbReference type="AlphaFoldDB" id="A0AAD7C759"/>
<dbReference type="Proteomes" id="UP001221142">
    <property type="component" value="Unassembled WGS sequence"/>
</dbReference>
<evidence type="ECO:0000313" key="2">
    <source>
        <dbReference type="Proteomes" id="UP001221142"/>
    </source>
</evidence>